<name>A0A4R3TMM2_9FIRM</name>
<dbReference type="RefSeq" id="WP_132223742.1">
    <property type="nucleotide sequence ID" value="NZ_JANKBG010000003.1"/>
</dbReference>
<evidence type="ECO:0000259" key="2">
    <source>
        <dbReference type="Pfam" id="PF25425"/>
    </source>
</evidence>
<dbReference type="Pfam" id="PF25425">
    <property type="entry name" value="YfjL_N"/>
    <property type="match status" value="1"/>
</dbReference>
<keyword evidence="1" id="KW-0812">Transmembrane</keyword>
<dbReference type="AlphaFoldDB" id="A0A4R3TMM2"/>
<organism evidence="3 4">
    <name type="scientific">Longicatena caecimuris</name>
    <dbReference type="NCBI Taxonomy" id="1796635"/>
    <lineage>
        <taxon>Bacteria</taxon>
        <taxon>Bacillati</taxon>
        <taxon>Bacillota</taxon>
        <taxon>Erysipelotrichia</taxon>
        <taxon>Erysipelotrichales</taxon>
        <taxon>Erysipelotrichaceae</taxon>
        <taxon>Longicatena</taxon>
    </lineage>
</organism>
<sequence>MKKKVLKVLAFIIATAGVIFLLLLYNSFNGNFIAKEIATRHMKEYLKTHHTELDIADYEVFYNFKSGSYVMKIDVANSIDKDFRLSYRGDIGIQDDYDWMVLEKGNMQNRVAAFLNEERFEQPIFALVEKQDLDYILLQIKDEDKEKVFPYAKIANDTPSETIVKTQPITLRIYVKSEAAQKKYQTKKIQEQCKQAYEKLGIHVVEVEIVYVNKP</sequence>
<protein>
    <recommendedName>
        <fullName evidence="2">YfjL-like N-terminal domain-containing protein</fullName>
    </recommendedName>
</protein>
<dbReference type="InterPro" id="IPR057359">
    <property type="entry name" value="YfjL_N"/>
</dbReference>
<dbReference type="EMBL" id="SMBP01000003">
    <property type="protein sequence ID" value="TCU62593.1"/>
    <property type="molecule type" value="Genomic_DNA"/>
</dbReference>
<proteinExistence type="predicted"/>
<reference evidence="3 4" key="1">
    <citation type="submission" date="2019-03" db="EMBL/GenBank/DDBJ databases">
        <title>Genomic Encyclopedia of Type Strains, Phase IV (KMG-IV): sequencing the most valuable type-strain genomes for metagenomic binning, comparative biology and taxonomic classification.</title>
        <authorList>
            <person name="Goeker M."/>
        </authorList>
    </citation>
    <scope>NUCLEOTIDE SEQUENCE [LARGE SCALE GENOMIC DNA]</scope>
    <source>
        <strain evidence="3 4">DSM 29481</strain>
    </source>
</reference>
<keyword evidence="1" id="KW-0472">Membrane</keyword>
<feature type="domain" description="YfjL-like N-terminal" evidence="2">
    <location>
        <begin position="7"/>
        <end position="90"/>
    </location>
</feature>
<evidence type="ECO:0000256" key="1">
    <source>
        <dbReference type="SAM" id="Phobius"/>
    </source>
</evidence>
<evidence type="ECO:0000313" key="3">
    <source>
        <dbReference type="EMBL" id="TCU62593.1"/>
    </source>
</evidence>
<dbReference type="Proteomes" id="UP000295773">
    <property type="component" value="Unassembled WGS sequence"/>
</dbReference>
<keyword evidence="4" id="KW-1185">Reference proteome</keyword>
<evidence type="ECO:0000313" key="4">
    <source>
        <dbReference type="Proteomes" id="UP000295773"/>
    </source>
</evidence>
<comment type="caution">
    <text evidence="3">The sequence shown here is derived from an EMBL/GenBank/DDBJ whole genome shotgun (WGS) entry which is preliminary data.</text>
</comment>
<keyword evidence="1" id="KW-1133">Transmembrane helix</keyword>
<feature type="transmembrane region" description="Helical" evidence="1">
    <location>
        <begin position="5"/>
        <end position="25"/>
    </location>
</feature>
<gene>
    <name evidence="3" type="ORF">EDD61_1034</name>
</gene>
<accession>A0A4R3TMM2</accession>